<gene>
    <name evidence="3" type="ORF">GCU60_07400</name>
</gene>
<comment type="caution">
    <text evidence="3">The sequence shown here is derived from an EMBL/GenBank/DDBJ whole genome shotgun (WGS) entry which is preliminary data.</text>
</comment>
<feature type="transmembrane region" description="Helical" evidence="2">
    <location>
        <begin position="65"/>
        <end position="87"/>
    </location>
</feature>
<proteinExistence type="predicted"/>
<keyword evidence="2" id="KW-0472">Membrane</keyword>
<sequence>MSHPGHGPDMNPSGEQPGQAGQPVPPGQPYQPFDQQPGQPAGAWTPPGGASAAGGPQKSSVVKKVLPIVGGVVVLGVAASAFGLFGAGEPEVGDCVKGAMGEDVETVDCGSDEAEAKVVGVEKEEMTYDEFMANDVCLDFASAQSAIWYGPEGDDVDGTVYCAEPV</sequence>
<name>A0A6L9W0T4_9ACTN</name>
<accession>A0A6L9W0T4</accession>
<evidence type="ECO:0000313" key="3">
    <source>
        <dbReference type="EMBL" id="NEK85585.1"/>
    </source>
</evidence>
<dbReference type="RefSeq" id="WP_163203765.1">
    <property type="nucleotide sequence ID" value="NZ_JAAGWG010000009.1"/>
</dbReference>
<organism evidence="3 4">
    <name type="scientific">Blastococcus saxobsidens</name>
    <dbReference type="NCBI Taxonomy" id="138336"/>
    <lineage>
        <taxon>Bacteria</taxon>
        <taxon>Bacillati</taxon>
        <taxon>Actinomycetota</taxon>
        <taxon>Actinomycetes</taxon>
        <taxon>Geodermatophilales</taxon>
        <taxon>Geodermatophilaceae</taxon>
        <taxon>Blastococcus</taxon>
    </lineage>
</organism>
<evidence type="ECO:0000313" key="4">
    <source>
        <dbReference type="Proteomes" id="UP000479241"/>
    </source>
</evidence>
<dbReference type="EMBL" id="JAAGWG010000009">
    <property type="protein sequence ID" value="NEK85585.1"/>
    <property type="molecule type" value="Genomic_DNA"/>
</dbReference>
<dbReference type="AlphaFoldDB" id="A0A6L9W0T4"/>
<dbReference type="Proteomes" id="UP000479241">
    <property type="component" value="Unassembled WGS sequence"/>
</dbReference>
<evidence type="ECO:0000256" key="2">
    <source>
        <dbReference type="SAM" id="Phobius"/>
    </source>
</evidence>
<keyword evidence="2" id="KW-0812">Transmembrane</keyword>
<feature type="compositionally biased region" description="Low complexity" evidence="1">
    <location>
        <begin position="30"/>
        <end position="57"/>
    </location>
</feature>
<keyword evidence="2" id="KW-1133">Transmembrane helix</keyword>
<protein>
    <submittedName>
        <fullName evidence="3">Uncharacterized protein</fullName>
    </submittedName>
</protein>
<reference evidence="3 4" key="1">
    <citation type="submission" date="2019-12" db="EMBL/GenBank/DDBJ databases">
        <title>the WGS of Blastococcus saxobsidens 67B17.</title>
        <authorList>
            <person name="Jiang Z."/>
        </authorList>
    </citation>
    <scope>NUCLEOTIDE SEQUENCE [LARGE SCALE GENOMIC DNA]</scope>
    <source>
        <strain evidence="3 4">67B17</strain>
    </source>
</reference>
<feature type="region of interest" description="Disordered" evidence="1">
    <location>
        <begin position="1"/>
        <end position="57"/>
    </location>
</feature>
<evidence type="ECO:0000256" key="1">
    <source>
        <dbReference type="SAM" id="MobiDB-lite"/>
    </source>
</evidence>